<evidence type="ECO:0000313" key="2">
    <source>
        <dbReference type="Proteomes" id="UP000653411"/>
    </source>
</evidence>
<dbReference type="AlphaFoldDB" id="A0A917XQR3"/>
<protein>
    <submittedName>
        <fullName evidence="1">Uncharacterized protein</fullName>
    </submittedName>
</protein>
<proteinExistence type="predicted"/>
<dbReference type="Proteomes" id="UP000653411">
    <property type="component" value="Unassembled WGS sequence"/>
</dbReference>
<reference evidence="1" key="2">
    <citation type="submission" date="2020-09" db="EMBL/GenBank/DDBJ databases">
        <authorList>
            <person name="Sun Q."/>
            <person name="Zhou Y."/>
        </authorList>
    </citation>
    <scope>NUCLEOTIDE SEQUENCE</scope>
    <source>
        <strain evidence="1">CGMCC 4.7110</strain>
    </source>
</reference>
<sequence>MARSPRKPVAPTKPLLKSPVRIGKLDTKAIIGELRQLHEDAEDESVGLMPADEELFGALLHLEANAGALKSEEARRKAAIKRVMLWEYLREQADLHQAKAIEQARADGIEWADLVPALAVNAPSAAYNKAKRLQAAVLTEASQGDPPVRRTPEAVRDAKRQAAARAAVQRRAEAEAARRHAALAPVAQRLLDHRAGLDDDEDVSYWLDQVAAVLPSCQTPTQLVSLQTYMEAVVRELRRKQRETGKAAASTPEALLAYAMAAEVTAG</sequence>
<dbReference type="EMBL" id="BMML01000053">
    <property type="protein sequence ID" value="GGN46341.1"/>
    <property type="molecule type" value="Genomic_DNA"/>
</dbReference>
<reference evidence="1" key="1">
    <citation type="journal article" date="2014" name="Int. J. Syst. Evol. Microbiol.">
        <title>Complete genome sequence of Corynebacterium casei LMG S-19264T (=DSM 44701T), isolated from a smear-ripened cheese.</title>
        <authorList>
            <consortium name="US DOE Joint Genome Institute (JGI-PGF)"/>
            <person name="Walter F."/>
            <person name="Albersmeier A."/>
            <person name="Kalinowski J."/>
            <person name="Ruckert C."/>
        </authorList>
    </citation>
    <scope>NUCLEOTIDE SEQUENCE</scope>
    <source>
        <strain evidence="1">CGMCC 4.7110</strain>
    </source>
</reference>
<gene>
    <name evidence="1" type="ORF">GCM10011578_099170</name>
</gene>
<name>A0A917XQR3_9ACTN</name>
<comment type="caution">
    <text evidence="1">The sequence shown here is derived from an EMBL/GenBank/DDBJ whole genome shotgun (WGS) entry which is preliminary data.</text>
</comment>
<keyword evidence="2" id="KW-1185">Reference proteome</keyword>
<organism evidence="1 2">
    <name type="scientific">Streptomyces fuscichromogenes</name>
    <dbReference type="NCBI Taxonomy" id="1324013"/>
    <lineage>
        <taxon>Bacteria</taxon>
        <taxon>Bacillati</taxon>
        <taxon>Actinomycetota</taxon>
        <taxon>Actinomycetes</taxon>
        <taxon>Kitasatosporales</taxon>
        <taxon>Streptomycetaceae</taxon>
        <taxon>Streptomyces</taxon>
    </lineage>
</organism>
<dbReference type="RefSeq" id="WP_229713956.1">
    <property type="nucleotide sequence ID" value="NZ_BMML01000053.1"/>
</dbReference>
<accession>A0A917XQR3</accession>
<evidence type="ECO:0000313" key="1">
    <source>
        <dbReference type="EMBL" id="GGN46341.1"/>
    </source>
</evidence>